<feature type="domain" description="Ig-like" evidence="5">
    <location>
        <begin position="299"/>
        <end position="387"/>
    </location>
</feature>
<feature type="compositionally biased region" description="Pro residues" evidence="4">
    <location>
        <begin position="202"/>
        <end position="215"/>
    </location>
</feature>
<keyword evidence="2" id="KW-1015">Disulfide bond</keyword>
<feature type="compositionally biased region" description="Basic and acidic residues" evidence="4">
    <location>
        <begin position="788"/>
        <end position="799"/>
    </location>
</feature>
<feature type="domain" description="Ig-like" evidence="5">
    <location>
        <begin position="524"/>
        <end position="600"/>
    </location>
</feature>
<dbReference type="PANTHER" id="PTHR45080">
    <property type="entry name" value="CONTACTIN 5"/>
    <property type="match status" value="1"/>
</dbReference>
<feature type="region of interest" description="Disordered" evidence="4">
    <location>
        <begin position="818"/>
        <end position="864"/>
    </location>
</feature>
<feature type="compositionally biased region" description="Acidic residues" evidence="4">
    <location>
        <begin position="767"/>
        <end position="782"/>
    </location>
</feature>
<dbReference type="FunFam" id="2.60.40.10:FF:000032">
    <property type="entry name" value="palladin isoform X1"/>
    <property type="match status" value="2"/>
</dbReference>
<dbReference type="InterPro" id="IPR003599">
    <property type="entry name" value="Ig_sub"/>
</dbReference>
<keyword evidence="1" id="KW-0732">Signal</keyword>
<feature type="compositionally biased region" description="Basic residues" evidence="4">
    <location>
        <begin position="1"/>
        <end position="12"/>
    </location>
</feature>
<dbReference type="VEuPathDB" id="VectorBase:CQUJHB001048"/>
<dbReference type="GO" id="GO:0007156">
    <property type="term" value="P:homophilic cell adhesion via plasma membrane adhesion molecules"/>
    <property type="evidence" value="ECO:0007669"/>
    <property type="project" value="TreeGrafter"/>
</dbReference>
<dbReference type="InterPro" id="IPR013783">
    <property type="entry name" value="Ig-like_fold"/>
</dbReference>
<dbReference type="CDD" id="cd00096">
    <property type="entry name" value="Ig"/>
    <property type="match status" value="5"/>
</dbReference>
<dbReference type="PROSITE" id="PS50835">
    <property type="entry name" value="IG_LIKE"/>
    <property type="match status" value="8"/>
</dbReference>
<evidence type="ECO:0000313" key="6">
    <source>
        <dbReference type="EnsemblMetazoa" id="CPIJ040880-PA"/>
    </source>
</evidence>
<feature type="domain" description="Ig-like" evidence="5">
    <location>
        <begin position="867"/>
        <end position="981"/>
    </location>
</feature>
<feature type="compositionally biased region" description="Basic and acidic residues" evidence="4">
    <location>
        <begin position="134"/>
        <end position="157"/>
    </location>
</feature>
<evidence type="ECO:0000256" key="2">
    <source>
        <dbReference type="ARBA" id="ARBA00023157"/>
    </source>
</evidence>
<dbReference type="GO" id="GO:0050808">
    <property type="term" value="P:synapse organization"/>
    <property type="evidence" value="ECO:0007669"/>
    <property type="project" value="TreeGrafter"/>
</dbReference>
<dbReference type="GO" id="GO:0008046">
    <property type="term" value="F:axon guidance receptor activity"/>
    <property type="evidence" value="ECO:0007669"/>
    <property type="project" value="TreeGrafter"/>
</dbReference>
<dbReference type="InterPro" id="IPR007110">
    <property type="entry name" value="Ig-like_dom"/>
</dbReference>
<feature type="compositionally biased region" description="Pro residues" evidence="4">
    <location>
        <begin position="169"/>
        <end position="183"/>
    </location>
</feature>
<feature type="domain" description="Ig-like" evidence="5">
    <location>
        <begin position="992"/>
        <end position="1083"/>
    </location>
</feature>
<reference evidence="6" key="1">
    <citation type="submission" date="2022-10" db="UniProtKB">
        <authorList>
            <consortium name="EnsemblMetazoa"/>
        </authorList>
    </citation>
    <scope>IDENTIFICATION</scope>
    <source>
        <strain evidence="6">JHB</strain>
    </source>
</reference>
<dbReference type="InterPro" id="IPR036179">
    <property type="entry name" value="Ig-like_dom_sf"/>
</dbReference>
<dbReference type="Proteomes" id="UP000002320">
    <property type="component" value="Unassembled WGS sequence"/>
</dbReference>
<dbReference type="EnsemblMetazoa" id="CPIJ040880-RA">
    <property type="protein sequence ID" value="CPIJ040880-PA"/>
    <property type="gene ID" value="CPIJ040880"/>
</dbReference>
<feature type="domain" description="Ig-like" evidence="5">
    <location>
        <begin position="613"/>
        <end position="712"/>
    </location>
</feature>
<feature type="compositionally biased region" description="Acidic residues" evidence="4">
    <location>
        <begin position="184"/>
        <end position="199"/>
    </location>
</feature>
<evidence type="ECO:0000256" key="3">
    <source>
        <dbReference type="ARBA" id="ARBA00023319"/>
    </source>
</evidence>
<organism evidence="6 7">
    <name type="scientific">Culex quinquefasciatus</name>
    <name type="common">Southern house mosquito</name>
    <name type="synonym">Culex pungens</name>
    <dbReference type="NCBI Taxonomy" id="7176"/>
    <lineage>
        <taxon>Eukaryota</taxon>
        <taxon>Metazoa</taxon>
        <taxon>Ecdysozoa</taxon>
        <taxon>Arthropoda</taxon>
        <taxon>Hexapoda</taxon>
        <taxon>Insecta</taxon>
        <taxon>Pterygota</taxon>
        <taxon>Neoptera</taxon>
        <taxon>Endopterygota</taxon>
        <taxon>Diptera</taxon>
        <taxon>Nematocera</taxon>
        <taxon>Culicoidea</taxon>
        <taxon>Culicidae</taxon>
        <taxon>Culicinae</taxon>
        <taxon>Culicini</taxon>
        <taxon>Culex</taxon>
        <taxon>Culex</taxon>
    </lineage>
</organism>
<proteinExistence type="predicted"/>
<dbReference type="SMART" id="SM00408">
    <property type="entry name" value="IGc2"/>
    <property type="match status" value="8"/>
</dbReference>
<evidence type="ECO:0000256" key="4">
    <source>
        <dbReference type="SAM" id="MobiDB-lite"/>
    </source>
</evidence>
<feature type="region of interest" description="Disordered" evidence="4">
    <location>
        <begin position="438"/>
        <end position="491"/>
    </location>
</feature>
<dbReference type="FunFam" id="2.60.40.10:FF:000107">
    <property type="entry name" value="Myosin, light chain kinase a"/>
    <property type="match status" value="1"/>
</dbReference>
<feature type="region of interest" description="Disordered" evidence="4">
    <location>
        <begin position="1565"/>
        <end position="1584"/>
    </location>
</feature>
<dbReference type="VEuPathDB" id="VectorBase:CQUJHB013446"/>
<feature type="domain" description="Ig-like" evidence="5">
    <location>
        <begin position="1249"/>
        <end position="1339"/>
    </location>
</feature>
<feature type="region of interest" description="Disordered" evidence="4">
    <location>
        <begin position="760"/>
        <end position="799"/>
    </location>
</feature>
<dbReference type="GO" id="GO:0030424">
    <property type="term" value="C:axon"/>
    <property type="evidence" value="ECO:0007669"/>
    <property type="project" value="TreeGrafter"/>
</dbReference>
<dbReference type="SMART" id="SM00409">
    <property type="entry name" value="IG"/>
    <property type="match status" value="9"/>
</dbReference>
<feature type="domain" description="Ig-like" evidence="5">
    <location>
        <begin position="1380"/>
        <end position="1450"/>
    </location>
</feature>
<dbReference type="InterPro" id="IPR050958">
    <property type="entry name" value="Cell_Adh-Cytoskel_Orgn"/>
</dbReference>
<sequence>MTGRKERRSRRSGKGETPVEEVKVQLTPEPQAVDFLKVPGRGDSPRDFRSLHREKSPFEIGEKPDVQVASQKAIIDKALIMDISGGVTNVDEYISLFFTDSCSLDPASCGDISTVKIEIVEEDSSAPDAPMPASEHEKTVTEAEAELEAKRIEEEGKLAAIQEAQAEPEPAPEPESIPEPPPVEPEEPEEEESEEEEEIVPPREPTPPPPPPPKEPSPEPIKKSPTPEYDSDVELIPPKEDFDPSLWKSVDDIEKQLVDSEGGTKKPKSKEASRRESTHEMTERERDLEWQRQRQLMRPPLVISHLKSRSAPKGSTVKLTCTISGPGITVRWFKEGDPIEKNPRHTFKVSEGLLSLEIKDVEFSDAGEYSCIIKNKNGETSTSTSVQVYENIESKPIPPTFISIKALAPVEPAKVSQSSEAAITDIPKKTVEKQIVQDAPPIPAKNELPSDATPETTTNGKSPEETNARVEQAGYRLKKREPEKSPPLPQFGDDMVKYHHKRILHNRDKLQWSVHLTNRAGLAGRRFKLMCAATGFQAELNWYKDDKLIEYDDHIIDMNDLHRSAYGCIWIEDLRPEDAGVYKCIASNGFEQIETQCKLTVVKPDIEKREFAPVFVPHRTREIYDQTSNILTLEHLIRANPPPTIKWIKGLFTLGMWPDPHIRISQHFDEVAEHSVVSLVFYDPTYKDSGEYICIATNDLGEATSVYNMKYSSEEEYFEWLAKKRPSAKLKRELELGIIVAEDAPTFDVDEILAQVEARMATTSQEEHEDSSSEAETSEDDSSVPKKSAIDKANIRKPDNVTRKSDVKFTVLPNVKEMPELEEEQTAELVEPPKTIEPAKKESTDLEKKTQEQTSEKTATDGTSVTPETLYVRKKTQIELDVEELERRKKFDFVSQMPNSRFELGKTFRIFAYVRCPGDITSEWKHDGRVMKEGLRSSFTTTRNGTCVLEIEKCKYRDAGVYTCVAKSDKFGEIEQSCTISIFENKIKGEKPVFTKNMKGRYLKSYNPIKDELCLECTVRGDPVPETIWIIHGTFIHKNSGSKYFFRKFDDGRQQLTIFQPKKEDSGRYVCRARNSIDKADMVYYLNWKNSDEEVIKEFENELHKKVDKPIRSRHLRAKECEYKPEDENLLKWSEARNQHEKEYNYNYKLKFITHLQDKTVAEGSNIKFTCYVDGKYPQFMWYKDDMPLVQGRKYRQKQRRDGKVTLEVINVSPDDAGVYKIEAKNYAGVISSQSIVTVYQNPYIKFVPPIFASTILETYSLHSDEIILECRVRGSPRPNIAWIKDGEYIIPGDKYEQYDHADGTCKLIITKPGETDSGTYTCEAESGGCSDAISHNVQFVGKEQIMLERTHSVYHRNPNLPHFYTPLADYSIPSGGNICLVVEVQANCEVQWFKDRYEVKGRPPKVRFYSDGTGVFALCISAATMDASGRYVCRASNAFGKAESSSNVDVINPNAVKGAKPPVFMARPQPDIKIRQGQEISMAFKVMGDPKPKSKYNFQWMKGTKDITNAARTVKEVHDDFIRFSIKEALTTDAGAYFVVARNRYGIDRCFTNVTVKHPKGYKKGKEIEDSVAEPNKTDKGRM</sequence>
<evidence type="ECO:0000256" key="1">
    <source>
        <dbReference type="ARBA" id="ARBA00022729"/>
    </source>
</evidence>
<feature type="domain" description="Ig-like" evidence="5">
    <location>
        <begin position="1150"/>
        <end position="1238"/>
    </location>
</feature>
<name>A0A904MUI9_CULQU</name>
<dbReference type="GO" id="GO:0043025">
    <property type="term" value="C:neuronal cell body"/>
    <property type="evidence" value="ECO:0007669"/>
    <property type="project" value="TreeGrafter"/>
</dbReference>
<dbReference type="InterPro" id="IPR013098">
    <property type="entry name" value="Ig_I-set"/>
</dbReference>
<keyword evidence="7" id="KW-1185">Reference proteome</keyword>
<dbReference type="VEuPathDB" id="VectorBase:CQUJHB002520"/>
<feature type="compositionally biased region" description="Basic and acidic residues" evidence="4">
    <location>
        <begin position="837"/>
        <end position="859"/>
    </location>
</feature>
<keyword evidence="3" id="KW-0393">Immunoglobulin domain</keyword>
<dbReference type="GO" id="GO:0005886">
    <property type="term" value="C:plasma membrane"/>
    <property type="evidence" value="ECO:0007669"/>
    <property type="project" value="TreeGrafter"/>
</dbReference>
<dbReference type="Pfam" id="PF07679">
    <property type="entry name" value="I-set"/>
    <property type="match status" value="9"/>
</dbReference>
<protein>
    <recommendedName>
        <fullName evidence="5">Ig-like domain-containing protein</fullName>
    </recommendedName>
</protein>
<dbReference type="InterPro" id="IPR003598">
    <property type="entry name" value="Ig_sub2"/>
</dbReference>
<feature type="region of interest" description="Disordered" evidence="4">
    <location>
        <begin position="122"/>
        <end position="289"/>
    </location>
</feature>
<dbReference type="PANTHER" id="PTHR45080:SF8">
    <property type="entry name" value="IG-LIKE DOMAIN-CONTAINING PROTEIN"/>
    <property type="match status" value="1"/>
</dbReference>
<feature type="compositionally biased region" description="Basic and acidic residues" evidence="4">
    <location>
        <begin position="249"/>
        <end position="289"/>
    </location>
</feature>
<dbReference type="Gene3D" id="2.60.40.10">
    <property type="entry name" value="Immunoglobulins"/>
    <property type="match status" value="9"/>
</dbReference>
<dbReference type="SUPFAM" id="SSF48726">
    <property type="entry name" value="Immunoglobulin"/>
    <property type="match status" value="9"/>
</dbReference>
<accession>A0A904MUI9</accession>
<evidence type="ECO:0000313" key="7">
    <source>
        <dbReference type="Proteomes" id="UP000002320"/>
    </source>
</evidence>
<feature type="region of interest" description="Disordered" evidence="4">
    <location>
        <begin position="1"/>
        <end position="22"/>
    </location>
</feature>
<evidence type="ECO:0000259" key="5">
    <source>
        <dbReference type="PROSITE" id="PS50835"/>
    </source>
</evidence>